<evidence type="ECO:0000256" key="12">
    <source>
        <dbReference type="ARBA" id="ARBA00023242"/>
    </source>
</evidence>
<evidence type="ECO:0000259" key="24">
    <source>
        <dbReference type="Pfam" id="PF03061"/>
    </source>
</evidence>
<dbReference type="RefSeq" id="XP_026675800.1">
    <property type="nucleotide sequence ID" value="XM_026819999.1"/>
</dbReference>
<dbReference type="PANTHER" id="PTHR21660:SF1">
    <property type="entry name" value="ACYL-COENZYME A THIOESTERASE 13"/>
    <property type="match status" value="1"/>
</dbReference>
<comment type="similarity">
    <text evidence="5">Belongs to the thioesterase PaaI family.</text>
</comment>
<evidence type="ECO:0000313" key="26">
    <source>
        <dbReference type="RefSeq" id="XP_026675800.1"/>
    </source>
</evidence>
<protein>
    <recommendedName>
        <fullName evidence="20">Acyl-coenzyme A thioesterase 13</fullName>
    </recommendedName>
    <alternativeName>
        <fullName evidence="22">Hotdog-fold thioesterase superfamily member 2</fullName>
    </alternativeName>
    <alternativeName>
        <fullName evidence="21">Palmitoyl-CoA hydrolase</fullName>
    </alternativeName>
    <alternativeName>
        <fullName evidence="23">Thioesterase superfamily member 2</fullName>
    </alternativeName>
</protein>
<evidence type="ECO:0000256" key="4">
    <source>
        <dbReference type="ARBA" id="ARBA00004514"/>
    </source>
</evidence>
<keyword evidence="10" id="KW-0496">Mitochondrion</keyword>
<dbReference type="KEGG" id="dci:113465464"/>
<accession>A0A3Q0INC2</accession>
<name>A0A3Q0INC2_DIACI</name>
<evidence type="ECO:0000256" key="15">
    <source>
        <dbReference type="ARBA" id="ARBA00048074"/>
    </source>
</evidence>
<dbReference type="CDD" id="cd03443">
    <property type="entry name" value="PaaI_thioesterase"/>
    <property type="match status" value="1"/>
</dbReference>
<dbReference type="InterPro" id="IPR006683">
    <property type="entry name" value="Thioestr_dom"/>
</dbReference>
<dbReference type="InterPro" id="IPR029069">
    <property type="entry name" value="HotDog_dom_sf"/>
</dbReference>
<comment type="function">
    <text evidence="18">Catalyzes the hydrolysis of acyl-CoAs into free fatty acids and coenzyme A (CoASH), regulating their respective intracellular levels. Has acyl-CoA thioesterase activity towards medium (C12) and long-chain (C18) fatty acyl-CoA substrates. Can also hydrolyze 3-hydroxyphenylacetyl-CoA and 3,4-dihydroxyphenylacetyl-CoA (in vitro). May play a role in controlling adaptive thermogenesis.</text>
</comment>
<dbReference type="Pfam" id="PF03061">
    <property type="entry name" value="4HBT"/>
    <property type="match status" value="1"/>
</dbReference>
<evidence type="ECO:0000256" key="22">
    <source>
        <dbReference type="ARBA" id="ARBA00081533"/>
    </source>
</evidence>
<keyword evidence="6" id="KW-0963">Cytoplasm</keyword>
<evidence type="ECO:0000256" key="1">
    <source>
        <dbReference type="ARBA" id="ARBA00004123"/>
    </source>
</evidence>
<feature type="domain" description="Thioesterase" evidence="24">
    <location>
        <begin position="11"/>
        <end position="93"/>
    </location>
</feature>
<dbReference type="PANTHER" id="PTHR21660">
    <property type="entry name" value="THIOESTERASE SUPERFAMILY MEMBER-RELATED"/>
    <property type="match status" value="1"/>
</dbReference>
<evidence type="ECO:0000256" key="20">
    <source>
        <dbReference type="ARBA" id="ARBA00067273"/>
    </source>
</evidence>
<evidence type="ECO:0000256" key="14">
    <source>
        <dbReference type="ARBA" id="ARBA00047969"/>
    </source>
</evidence>
<keyword evidence="11" id="KW-0206">Cytoskeleton</keyword>
<evidence type="ECO:0000256" key="16">
    <source>
        <dbReference type="ARBA" id="ARBA00050199"/>
    </source>
</evidence>
<comment type="subunit">
    <text evidence="19">Homotetramer. Interacts with PCTP.</text>
</comment>
<dbReference type="GO" id="GO:0005739">
    <property type="term" value="C:mitochondrion"/>
    <property type="evidence" value="ECO:0007669"/>
    <property type="project" value="UniProtKB-SubCell"/>
</dbReference>
<evidence type="ECO:0000256" key="6">
    <source>
        <dbReference type="ARBA" id="ARBA00022490"/>
    </source>
</evidence>
<dbReference type="GO" id="GO:0006629">
    <property type="term" value="P:lipid metabolic process"/>
    <property type="evidence" value="ECO:0007669"/>
    <property type="project" value="UniProtKB-KW"/>
</dbReference>
<evidence type="ECO:0000256" key="21">
    <source>
        <dbReference type="ARBA" id="ARBA00075657"/>
    </source>
</evidence>
<evidence type="ECO:0000256" key="13">
    <source>
        <dbReference type="ARBA" id="ARBA00047588"/>
    </source>
</evidence>
<keyword evidence="7" id="KW-0378">Hydrolase</keyword>
<evidence type="ECO:0000256" key="11">
    <source>
        <dbReference type="ARBA" id="ARBA00023212"/>
    </source>
</evidence>
<dbReference type="GO" id="GO:0005829">
    <property type="term" value="C:cytosol"/>
    <property type="evidence" value="ECO:0007669"/>
    <property type="project" value="UniProtKB-SubCell"/>
</dbReference>
<dbReference type="SUPFAM" id="SSF54637">
    <property type="entry name" value="Thioesterase/thiol ester dehydrase-isomerase"/>
    <property type="match status" value="1"/>
</dbReference>
<proteinExistence type="inferred from homology"/>
<comment type="catalytic activity">
    <reaction evidence="17">
        <text>a fatty acyl-CoA + H2O = a fatty acid + CoA + H(+)</text>
        <dbReference type="Rhea" id="RHEA:16781"/>
        <dbReference type="ChEBI" id="CHEBI:15377"/>
        <dbReference type="ChEBI" id="CHEBI:15378"/>
        <dbReference type="ChEBI" id="CHEBI:28868"/>
        <dbReference type="ChEBI" id="CHEBI:57287"/>
        <dbReference type="ChEBI" id="CHEBI:77636"/>
    </reaction>
    <physiologicalReaction direction="left-to-right" evidence="17">
        <dbReference type="Rhea" id="RHEA:16782"/>
    </physiologicalReaction>
</comment>
<dbReference type="GeneID" id="113465464"/>
<dbReference type="STRING" id="121845.A0A3Q0INC2"/>
<comment type="catalytic activity">
    <reaction evidence="15">
        <text>dodecanoyl-CoA + H2O = dodecanoate + CoA + H(+)</text>
        <dbReference type="Rhea" id="RHEA:30135"/>
        <dbReference type="ChEBI" id="CHEBI:15377"/>
        <dbReference type="ChEBI" id="CHEBI:15378"/>
        <dbReference type="ChEBI" id="CHEBI:18262"/>
        <dbReference type="ChEBI" id="CHEBI:57287"/>
        <dbReference type="ChEBI" id="CHEBI:57375"/>
    </reaction>
    <physiologicalReaction direction="left-to-right" evidence="15">
        <dbReference type="Rhea" id="RHEA:30136"/>
    </physiologicalReaction>
</comment>
<dbReference type="Proteomes" id="UP000079169">
    <property type="component" value="Unplaced"/>
</dbReference>
<keyword evidence="8" id="KW-0007">Acetylation</keyword>
<dbReference type="AlphaFoldDB" id="A0A3Q0INC2"/>
<dbReference type="GO" id="GO:0005819">
    <property type="term" value="C:spindle"/>
    <property type="evidence" value="ECO:0007669"/>
    <property type="project" value="UniProtKB-SubCell"/>
</dbReference>
<evidence type="ECO:0000256" key="23">
    <source>
        <dbReference type="ARBA" id="ARBA00083956"/>
    </source>
</evidence>
<keyword evidence="12" id="KW-0539">Nucleus</keyword>
<evidence type="ECO:0000256" key="7">
    <source>
        <dbReference type="ARBA" id="ARBA00022801"/>
    </source>
</evidence>
<comment type="catalytic activity">
    <reaction evidence="13">
        <text>octanoyl-CoA + H2O = octanoate + CoA + H(+)</text>
        <dbReference type="Rhea" id="RHEA:30143"/>
        <dbReference type="ChEBI" id="CHEBI:15377"/>
        <dbReference type="ChEBI" id="CHEBI:15378"/>
        <dbReference type="ChEBI" id="CHEBI:25646"/>
        <dbReference type="ChEBI" id="CHEBI:57287"/>
        <dbReference type="ChEBI" id="CHEBI:57386"/>
    </reaction>
    <physiologicalReaction direction="left-to-right" evidence="13">
        <dbReference type="Rhea" id="RHEA:30144"/>
    </physiologicalReaction>
</comment>
<dbReference type="PaxDb" id="121845-A0A3Q0INC2"/>
<evidence type="ECO:0000256" key="10">
    <source>
        <dbReference type="ARBA" id="ARBA00023128"/>
    </source>
</evidence>
<comment type="subcellular location">
    <subcellularLocation>
        <location evidence="3">Cytoplasm</location>
        <location evidence="3">Cytoskeleton</location>
        <location evidence="3">Spindle</location>
    </subcellularLocation>
    <subcellularLocation>
        <location evidence="4">Cytoplasm</location>
        <location evidence="4">Cytosol</location>
    </subcellularLocation>
    <subcellularLocation>
        <location evidence="2">Mitochondrion</location>
    </subcellularLocation>
    <subcellularLocation>
        <location evidence="1">Nucleus</location>
    </subcellularLocation>
</comment>
<dbReference type="FunFam" id="3.10.129.10:FF:000021">
    <property type="entry name" value="Acyl-coenzyme A thioesterase 13"/>
    <property type="match status" value="1"/>
</dbReference>
<comment type="catalytic activity">
    <reaction evidence="16">
        <text>hexanoyl-CoA + H2O = hexanoate + CoA + H(+)</text>
        <dbReference type="Rhea" id="RHEA:40115"/>
        <dbReference type="ChEBI" id="CHEBI:15377"/>
        <dbReference type="ChEBI" id="CHEBI:15378"/>
        <dbReference type="ChEBI" id="CHEBI:17120"/>
        <dbReference type="ChEBI" id="CHEBI:57287"/>
        <dbReference type="ChEBI" id="CHEBI:62620"/>
    </reaction>
    <physiologicalReaction direction="left-to-right" evidence="16">
        <dbReference type="Rhea" id="RHEA:40116"/>
    </physiologicalReaction>
</comment>
<dbReference type="Gene3D" id="3.10.129.10">
    <property type="entry name" value="Hotdog Thioesterase"/>
    <property type="match status" value="1"/>
</dbReference>
<keyword evidence="25" id="KW-1185">Reference proteome</keyword>
<evidence type="ECO:0000256" key="5">
    <source>
        <dbReference type="ARBA" id="ARBA00008324"/>
    </source>
</evidence>
<dbReference type="InterPro" id="IPR039298">
    <property type="entry name" value="ACOT13"/>
</dbReference>
<evidence type="ECO:0000256" key="3">
    <source>
        <dbReference type="ARBA" id="ARBA00004186"/>
    </source>
</evidence>
<organism evidence="25 26">
    <name type="scientific">Diaphorina citri</name>
    <name type="common">Asian citrus psyllid</name>
    <dbReference type="NCBI Taxonomy" id="121845"/>
    <lineage>
        <taxon>Eukaryota</taxon>
        <taxon>Metazoa</taxon>
        <taxon>Ecdysozoa</taxon>
        <taxon>Arthropoda</taxon>
        <taxon>Hexapoda</taxon>
        <taxon>Insecta</taxon>
        <taxon>Pterygota</taxon>
        <taxon>Neoptera</taxon>
        <taxon>Paraneoptera</taxon>
        <taxon>Hemiptera</taxon>
        <taxon>Sternorrhyncha</taxon>
        <taxon>Psylloidea</taxon>
        <taxon>Psyllidae</taxon>
        <taxon>Diaphorininae</taxon>
        <taxon>Diaphorina</taxon>
    </lineage>
</organism>
<evidence type="ECO:0000256" key="17">
    <source>
        <dbReference type="ARBA" id="ARBA00052976"/>
    </source>
</evidence>
<evidence type="ECO:0000256" key="8">
    <source>
        <dbReference type="ARBA" id="ARBA00022990"/>
    </source>
</evidence>
<reference evidence="26" key="1">
    <citation type="submission" date="2025-08" db="UniProtKB">
        <authorList>
            <consortium name="RefSeq"/>
        </authorList>
    </citation>
    <scope>IDENTIFICATION</scope>
</reference>
<dbReference type="GO" id="GO:0047617">
    <property type="term" value="F:fatty acyl-CoA hydrolase activity"/>
    <property type="evidence" value="ECO:0007669"/>
    <property type="project" value="InterPro"/>
</dbReference>
<sequence>MKISQEHTNTFGTLHGGMTATLVDYLSGCALLTHKNVMEESSKISHSGVSVDLHITYIRGAKIGEQIVIESSTKKCGKKLAFLDVLIKNKETGALVATGVHTKYIAGYS</sequence>
<evidence type="ECO:0000256" key="19">
    <source>
        <dbReference type="ARBA" id="ARBA00064709"/>
    </source>
</evidence>
<keyword evidence="9" id="KW-0443">Lipid metabolism</keyword>
<evidence type="ECO:0000256" key="9">
    <source>
        <dbReference type="ARBA" id="ARBA00023098"/>
    </source>
</evidence>
<evidence type="ECO:0000256" key="2">
    <source>
        <dbReference type="ARBA" id="ARBA00004173"/>
    </source>
</evidence>
<dbReference type="GO" id="GO:0005634">
    <property type="term" value="C:nucleus"/>
    <property type="evidence" value="ECO:0007669"/>
    <property type="project" value="UniProtKB-SubCell"/>
</dbReference>
<evidence type="ECO:0000313" key="25">
    <source>
        <dbReference type="Proteomes" id="UP000079169"/>
    </source>
</evidence>
<evidence type="ECO:0000256" key="18">
    <source>
        <dbReference type="ARBA" id="ARBA00058205"/>
    </source>
</evidence>
<comment type="catalytic activity">
    <reaction evidence="14">
        <text>decanoyl-CoA + H2O = decanoate + CoA + H(+)</text>
        <dbReference type="Rhea" id="RHEA:40059"/>
        <dbReference type="ChEBI" id="CHEBI:15377"/>
        <dbReference type="ChEBI" id="CHEBI:15378"/>
        <dbReference type="ChEBI" id="CHEBI:27689"/>
        <dbReference type="ChEBI" id="CHEBI:57287"/>
        <dbReference type="ChEBI" id="CHEBI:61430"/>
    </reaction>
    <physiologicalReaction direction="left-to-right" evidence="14">
        <dbReference type="Rhea" id="RHEA:40060"/>
    </physiologicalReaction>
</comment>
<gene>
    <name evidence="26" type="primary">LOC113465464</name>
</gene>